<protein>
    <submittedName>
        <fullName evidence="2">Uncharacterized protein</fullName>
    </submittedName>
</protein>
<keyword evidence="3" id="KW-1185">Reference proteome</keyword>
<evidence type="ECO:0000313" key="2">
    <source>
        <dbReference type="EMBL" id="KAJ7323478.1"/>
    </source>
</evidence>
<dbReference type="Proteomes" id="UP001163046">
    <property type="component" value="Unassembled WGS sequence"/>
</dbReference>
<name>A0A9W9Y8L7_9CNID</name>
<dbReference type="EMBL" id="MU827813">
    <property type="protein sequence ID" value="KAJ7323478.1"/>
    <property type="molecule type" value="Genomic_DNA"/>
</dbReference>
<evidence type="ECO:0000256" key="1">
    <source>
        <dbReference type="SAM" id="MobiDB-lite"/>
    </source>
</evidence>
<proteinExistence type="predicted"/>
<reference evidence="2" key="1">
    <citation type="submission" date="2023-01" db="EMBL/GenBank/DDBJ databases">
        <title>Genome assembly of the deep-sea coral Lophelia pertusa.</title>
        <authorList>
            <person name="Herrera S."/>
            <person name="Cordes E."/>
        </authorList>
    </citation>
    <scope>NUCLEOTIDE SEQUENCE</scope>
    <source>
        <strain evidence="2">USNM1676648</strain>
        <tissue evidence="2">Polyp</tissue>
    </source>
</reference>
<organism evidence="2 3">
    <name type="scientific">Desmophyllum pertusum</name>
    <dbReference type="NCBI Taxonomy" id="174260"/>
    <lineage>
        <taxon>Eukaryota</taxon>
        <taxon>Metazoa</taxon>
        <taxon>Cnidaria</taxon>
        <taxon>Anthozoa</taxon>
        <taxon>Hexacorallia</taxon>
        <taxon>Scleractinia</taxon>
        <taxon>Caryophylliina</taxon>
        <taxon>Caryophylliidae</taxon>
        <taxon>Desmophyllum</taxon>
    </lineage>
</organism>
<evidence type="ECO:0000313" key="3">
    <source>
        <dbReference type="Proteomes" id="UP001163046"/>
    </source>
</evidence>
<gene>
    <name evidence="2" type="ORF">OS493_031402</name>
</gene>
<sequence>MSGQRNESRNQVDTATHQRYLSRLAWVFLEDLLKTDDIPCSLSDIENIKPKLLAMIPKTSFSYSLKHIFFSKNRIISRYVHQVQGGLHQGAGGINLQVYVENRRIRNHILQQGSESENNTARTSTNILSEGDD</sequence>
<accession>A0A9W9Y8L7</accession>
<dbReference type="AlphaFoldDB" id="A0A9W9Y8L7"/>
<feature type="region of interest" description="Disordered" evidence="1">
    <location>
        <begin position="112"/>
        <end position="133"/>
    </location>
</feature>
<comment type="caution">
    <text evidence="2">The sequence shown here is derived from an EMBL/GenBank/DDBJ whole genome shotgun (WGS) entry which is preliminary data.</text>
</comment>